<feature type="non-terminal residue" evidence="2">
    <location>
        <position position="1"/>
    </location>
</feature>
<sequence length="79" mass="8513">FTGSDGVAPDNDPQLFVRGSLAGLGMNPNPGDSDGVVFQRKLSDNTNKPGEIIEFAPDLVLSWPPYLSGKNITWREVVP</sequence>
<evidence type="ECO:0000256" key="1">
    <source>
        <dbReference type="SAM" id="MobiDB-lite"/>
    </source>
</evidence>
<dbReference type="EMBL" id="LBVW01000018">
    <property type="protein sequence ID" value="KKQ93125.1"/>
    <property type="molecule type" value="Genomic_DNA"/>
</dbReference>
<accession>A0A0G0LYR2</accession>
<comment type="caution">
    <text evidence="2">The sequence shown here is derived from an EMBL/GenBank/DDBJ whole genome shotgun (WGS) entry which is preliminary data.</text>
</comment>
<reference evidence="2 3" key="1">
    <citation type="journal article" date="2015" name="Nature">
        <title>rRNA introns, odd ribosomes, and small enigmatic genomes across a large radiation of phyla.</title>
        <authorList>
            <person name="Brown C.T."/>
            <person name="Hug L.A."/>
            <person name="Thomas B.C."/>
            <person name="Sharon I."/>
            <person name="Castelle C.J."/>
            <person name="Singh A."/>
            <person name="Wilkins M.J."/>
            <person name="Williams K.H."/>
            <person name="Banfield J.F."/>
        </authorList>
    </citation>
    <scope>NUCLEOTIDE SEQUENCE [LARGE SCALE GENOMIC DNA]</scope>
</reference>
<dbReference type="AlphaFoldDB" id="A0A0G0LYR2"/>
<organism evidence="2 3">
    <name type="scientific">Candidatus Woesebacteria bacterium GW2011_GWB1_39_10b</name>
    <dbReference type="NCBI Taxonomy" id="1618573"/>
    <lineage>
        <taxon>Bacteria</taxon>
        <taxon>Candidatus Woeseibacteriota</taxon>
    </lineage>
</organism>
<protein>
    <submittedName>
        <fullName evidence="2">Uncharacterized protein</fullName>
    </submittedName>
</protein>
<dbReference type="Proteomes" id="UP000034932">
    <property type="component" value="Unassembled WGS sequence"/>
</dbReference>
<gene>
    <name evidence="2" type="ORF">UT19_C0018G0010</name>
</gene>
<name>A0A0G0LYR2_9BACT</name>
<dbReference type="STRING" id="1618573.UT19_C0018G0010"/>
<evidence type="ECO:0000313" key="3">
    <source>
        <dbReference type="Proteomes" id="UP000034932"/>
    </source>
</evidence>
<evidence type="ECO:0000313" key="2">
    <source>
        <dbReference type="EMBL" id="KKQ93125.1"/>
    </source>
</evidence>
<proteinExistence type="predicted"/>
<feature type="region of interest" description="Disordered" evidence="1">
    <location>
        <begin position="18"/>
        <end position="37"/>
    </location>
</feature>